<evidence type="ECO:0000313" key="3">
    <source>
        <dbReference type="EMBL" id="PMD48319.1"/>
    </source>
</evidence>
<organism evidence="3 4">
    <name type="scientific">Hyaloscypha variabilis (strain UAMH 11265 / GT02V1 / F)</name>
    <name type="common">Meliniomyces variabilis</name>
    <dbReference type="NCBI Taxonomy" id="1149755"/>
    <lineage>
        <taxon>Eukaryota</taxon>
        <taxon>Fungi</taxon>
        <taxon>Dikarya</taxon>
        <taxon>Ascomycota</taxon>
        <taxon>Pezizomycotina</taxon>
        <taxon>Leotiomycetes</taxon>
        <taxon>Helotiales</taxon>
        <taxon>Hyaloscyphaceae</taxon>
        <taxon>Hyaloscypha</taxon>
        <taxon>Hyaloscypha variabilis</taxon>
    </lineage>
</organism>
<feature type="region of interest" description="Disordered" evidence="1">
    <location>
        <begin position="212"/>
        <end position="231"/>
    </location>
</feature>
<feature type="region of interest" description="Disordered" evidence="1">
    <location>
        <begin position="476"/>
        <end position="500"/>
    </location>
</feature>
<dbReference type="OrthoDB" id="2405722at2759"/>
<dbReference type="AlphaFoldDB" id="A0A2J6SC20"/>
<dbReference type="InterPro" id="IPR013904">
    <property type="entry name" value="RXT2_N"/>
</dbReference>
<dbReference type="PANTHER" id="PTHR28232">
    <property type="entry name" value="TRANSCRIPTIONAL REGULATORY PROTEIN RXT2"/>
    <property type="match status" value="1"/>
</dbReference>
<feature type="domain" description="Transcriptional regulatory protein RXT2 N-terminal" evidence="2">
    <location>
        <begin position="36"/>
        <end position="177"/>
    </location>
</feature>
<evidence type="ECO:0000313" key="4">
    <source>
        <dbReference type="Proteomes" id="UP000235786"/>
    </source>
</evidence>
<feature type="region of interest" description="Disordered" evidence="1">
    <location>
        <begin position="356"/>
        <end position="378"/>
    </location>
</feature>
<protein>
    <recommendedName>
        <fullName evidence="2">Transcriptional regulatory protein RXT2 N-terminal domain-containing protein</fullName>
    </recommendedName>
</protein>
<dbReference type="InterPro" id="IPR039602">
    <property type="entry name" value="Rxt2"/>
</dbReference>
<gene>
    <name evidence="3" type="ORF">L207DRAFT_505351</name>
</gene>
<accession>A0A2J6SC20</accession>
<keyword evidence="4" id="KW-1185">Reference proteome</keyword>
<dbReference type="GO" id="GO:0005829">
    <property type="term" value="C:cytosol"/>
    <property type="evidence" value="ECO:0007669"/>
    <property type="project" value="TreeGrafter"/>
</dbReference>
<sequence length="500" mass="55397">MASQAALFSETIAAMKKAVKRKAYDSDSDSSIEQLTNRGNKLRKKARYIHEGQLALPSGPQVYKRKVEHAGFHREIISRNPPLVDEDGYEVDSDDDDERAQAAMATATESNPYADIRIEHLLAPLTAASDLPDHPTLSKPFTSKTLTELTRHAGEMVQKEKESLWRIKHLLTRLTGDNTWIPCESVETEHDFSLFIDERDRQAGNILEKAISRDEGDQVSTGTLASEEGEQPAKLLTMEAHSDTASQSNGNQVAEHPAADEDVAMTLVADSSNGADNGPVEKSVEALKLKGKEAMQEPGPESIVADSTAQGGMEVDEAQKISLDEINEDQAQLIEIDGEEGDAEDPAPHRMRTRAQAQAASDNTVASGTRSITPDSSNDIKVDPYFLVPRSAHGDRNVGLPQHEAEETRRLLQLYIQKQEEVCRGAQKVYEGLLKADRYRKLVMKWAKAEGHVGLNRDMSDGEDWYDKEEWGLDEDLKKGQDEEEEDAATTAKKTRARRQ</sequence>
<reference evidence="3 4" key="1">
    <citation type="submission" date="2016-04" db="EMBL/GenBank/DDBJ databases">
        <title>A degradative enzymes factory behind the ericoid mycorrhizal symbiosis.</title>
        <authorList>
            <consortium name="DOE Joint Genome Institute"/>
            <person name="Martino E."/>
            <person name="Morin E."/>
            <person name="Grelet G."/>
            <person name="Kuo A."/>
            <person name="Kohler A."/>
            <person name="Daghino S."/>
            <person name="Barry K."/>
            <person name="Choi C."/>
            <person name="Cichocki N."/>
            <person name="Clum A."/>
            <person name="Copeland A."/>
            <person name="Hainaut M."/>
            <person name="Haridas S."/>
            <person name="Labutti K."/>
            <person name="Lindquist E."/>
            <person name="Lipzen A."/>
            <person name="Khouja H.-R."/>
            <person name="Murat C."/>
            <person name="Ohm R."/>
            <person name="Olson A."/>
            <person name="Spatafora J."/>
            <person name="Veneault-Fourrey C."/>
            <person name="Henrissat B."/>
            <person name="Grigoriev I."/>
            <person name="Martin F."/>
            <person name="Perotto S."/>
        </authorList>
    </citation>
    <scope>NUCLEOTIDE SEQUENCE [LARGE SCALE GENOMIC DNA]</scope>
    <source>
        <strain evidence="3 4">F</strain>
    </source>
</reference>
<evidence type="ECO:0000259" key="2">
    <source>
        <dbReference type="Pfam" id="PF08595"/>
    </source>
</evidence>
<name>A0A2J6SC20_HYAVF</name>
<dbReference type="Pfam" id="PF08595">
    <property type="entry name" value="RXT2_N"/>
    <property type="match status" value="1"/>
</dbReference>
<dbReference type="Proteomes" id="UP000235786">
    <property type="component" value="Unassembled WGS sequence"/>
</dbReference>
<dbReference type="PANTHER" id="PTHR28232:SF1">
    <property type="entry name" value="TRANSCRIPTIONAL REGULATORY PROTEIN RXT2"/>
    <property type="match status" value="1"/>
</dbReference>
<proteinExistence type="predicted"/>
<dbReference type="STRING" id="1149755.A0A2J6SC20"/>
<dbReference type="EMBL" id="KZ613937">
    <property type="protein sequence ID" value="PMD48319.1"/>
    <property type="molecule type" value="Genomic_DNA"/>
</dbReference>
<evidence type="ECO:0000256" key="1">
    <source>
        <dbReference type="SAM" id="MobiDB-lite"/>
    </source>
</evidence>
<dbReference type="GO" id="GO:0033698">
    <property type="term" value="C:Rpd3L complex"/>
    <property type="evidence" value="ECO:0007669"/>
    <property type="project" value="TreeGrafter"/>
</dbReference>